<dbReference type="CDD" id="cd00018">
    <property type="entry name" value="AP2"/>
    <property type="match status" value="1"/>
</dbReference>
<organism evidence="8 9">
    <name type="scientific">Dendrobium thyrsiflorum</name>
    <name type="common">Pinecone-like raceme dendrobium</name>
    <name type="synonym">Orchid</name>
    <dbReference type="NCBI Taxonomy" id="117978"/>
    <lineage>
        <taxon>Eukaryota</taxon>
        <taxon>Viridiplantae</taxon>
        <taxon>Streptophyta</taxon>
        <taxon>Embryophyta</taxon>
        <taxon>Tracheophyta</taxon>
        <taxon>Spermatophyta</taxon>
        <taxon>Magnoliopsida</taxon>
        <taxon>Liliopsida</taxon>
        <taxon>Asparagales</taxon>
        <taxon>Orchidaceae</taxon>
        <taxon>Epidendroideae</taxon>
        <taxon>Malaxideae</taxon>
        <taxon>Dendrobiinae</taxon>
        <taxon>Dendrobium</taxon>
    </lineage>
</organism>
<comment type="caution">
    <text evidence="8">The sequence shown here is derived from an EMBL/GenBank/DDBJ whole genome shotgun (WGS) entry which is preliminary data.</text>
</comment>
<dbReference type="PRINTS" id="PR00367">
    <property type="entry name" value="ETHRSPELEMNT"/>
</dbReference>
<dbReference type="PANTHER" id="PTHR31677">
    <property type="entry name" value="AP2 DOMAIN CLASS TRANSCRIPTION FACTOR"/>
    <property type="match status" value="1"/>
</dbReference>
<name>A0ABD0V7S6_DENTH</name>
<evidence type="ECO:0000256" key="3">
    <source>
        <dbReference type="ARBA" id="ARBA00023125"/>
    </source>
</evidence>
<evidence type="ECO:0000256" key="6">
    <source>
        <dbReference type="SAM" id="MobiDB-lite"/>
    </source>
</evidence>
<keyword evidence="3" id="KW-0238">DNA-binding</keyword>
<dbReference type="Proteomes" id="UP001552299">
    <property type="component" value="Unassembled WGS sequence"/>
</dbReference>
<dbReference type="EMBL" id="JANQDX010000009">
    <property type="protein sequence ID" value="KAL0918592.1"/>
    <property type="molecule type" value="Genomic_DNA"/>
</dbReference>
<evidence type="ECO:0000256" key="2">
    <source>
        <dbReference type="ARBA" id="ARBA00023015"/>
    </source>
</evidence>
<dbReference type="InterPro" id="IPR016177">
    <property type="entry name" value="DNA-bd_dom_sf"/>
</dbReference>
<sequence length="383" mass="42939">MFLNSQTLGRRTTPQPSHESPHPPQNGIPLLNPYIYKTSSHLPTTERRGRRRLADPGRFLGVRRRPWGRYAAEIRDPATKERHWLGTFDTAYEAALAYDKAAISLKGTQARTNFIYPDPSSISSFTPFQTQTLSLASSSTSSANLPLSLPLPLPPLPNQTTHDFSNHIDIPFEFEFYSDSKSGDLSSIVTESCLRSANSKACELNAQVLDLSPPSVVLPPEDSSMKVTEEGEEDKNVKCLMDEALWELSPIQTVINGQVWGGSEAAFMENCYSTDDEALGGGSLSQDFPDLVRSTHKGLPSLWISKEEILALAMPFEYAFVGKFSVRRPTLDNIMKFFFALKLSGDFFVTLIDPRHVLIKLLTDMDYIRIFSRRAYYVIIIFL</sequence>
<keyword evidence="5" id="KW-0539">Nucleus</keyword>
<keyword evidence="4" id="KW-0804">Transcription</keyword>
<proteinExistence type="predicted"/>
<dbReference type="AlphaFoldDB" id="A0ABD0V7S6"/>
<comment type="subcellular location">
    <subcellularLocation>
        <location evidence="1">Nucleus</location>
    </subcellularLocation>
</comment>
<dbReference type="SMART" id="SM00380">
    <property type="entry name" value="AP2"/>
    <property type="match status" value="1"/>
</dbReference>
<evidence type="ECO:0000256" key="4">
    <source>
        <dbReference type="ARBA" id="ARBA00023163"/>
    </source>
</evidence>
<evidence type="ECO:0000313" key="9">
    <source>
        <dbReference type="Proteomes" id="UP001552299"/>
    </source>
</evidence>
<accession>A0ABD0V7S6</accession>
<feature type="compositionally biased region" description="Polar residues" evidence="6">
    <location>
        <begin position="1"/>
        <end position="10"/>
    </location>
</feature>
<keyword evidence="2" id="KW-0805">Transcription regulation</keyword>
<dbReference type="SUPFAM" id="SSF54171">
    <property type="entry name" value="DNA-binding domain"/>
    <property type="match status" value="1"/>
</dbReference>
<keyword evidence="9" id="KW-1185">Reference proteome</keyword>
<dbReference type="Pfam" id="PF00847">
    <property type="entry name" value="AP2"/>
    <property type="match status" value="1"/>
</dbReference>
<dbReference type="GO" id="GO:0003677">
    <property type="term" value="F:DNA binding"/>
    <property type="evidence" value="ECO:0007669"/>
    <property type="project" value="UniProtKB-KW"/>
</dbReference>
<protein>
    <recommendedName>
        <fullName evidence="7">AP2/ERF domain-containing protein</fullName>
    </recommendedName>
</protein>
<feature type="region of interest" description="Disordered" evidence="6">
    <location>
        <begin position="1"/>
        <end position="32"/>
    </location>
</feature>
<evidence type="ECO:0000256" key="1">
    <source>
        <dbReference type="ARBA" id="ARBA00004123"/>
    </source>
</evidence>
<dbReference type="Gene3D" id="3.30.730.10">
    <property type="entry name" value="AP2/ERF domain"/>
    <property type="match status" value="1"/>
</dbReference>
<dbReference type="GO" id="GO:0005634">
    <property type="term" value="C:nucleus"/>
    <property type="evidence" value="ECO:0007669"/>
    <property type="project" value="UniProtKB-SubCell"/>
</dbReference>
<dbReference type="PROSITE" id="PS51032">
    <property type="entry name" value="AP2_ERF"/>
    <property type="match status" value="1"/>
</dbReference>
<reference evidence="8 9" key="1">
    <citation type="journal article" date="2024" name="Plant Biotechnol. J.">
        <title>Dendrobium thyrsiflorum genome and its molecular insights into genes involved in important horticultural traits.</title>
        <authorList>
            <person name="Chen B."/>
            <person name="Wang J.Y."/>
            <person name="Zheng P.J."/>
            <person name="Li K.L."/>
            <person name="Liang Y.M."/>
            <person name="Chen X.F."/>
            <person name="Zhang C."/>
            <person name="Zhao X."/>
            <person name="He X."/>
            <person name="Zhang G.Q."/>
            <person name="Liu Z.J."/>
            <person name="Xu Q."/>
        </authorList>
    </citation>
    <scope>NUCLEOTIDE SEQUENCE [LARGE SCALE GENOMIC DNA]</scope>
    <source>
        <strain evidence="8">GZMU011</strain>
    </source>
</reference>
<evidence type="ECO:0000259" key="7">
    <source>
        <dbReference type="PROSITE" id="PS51032"/>
    </source>
</evidence>
<dbReference type="FunFam" id="3.30.730.10:FF:000001">
    <property type="entry name" value="Ethylene-responsive transcription factor 2"/>
    <property type="match status" value="1"/>
</dbReference>
<gene>
    <name evidence="8" type="ORF">M5K25_010609</name>
</gene>
<evidence type="ECO:0000313" key="8">
    <source>
        <dbReference type="EMBL" id="KAL0918592.1"/>
    </source>
</evidence>
<dbReference type="InterPro" id="IPR001471">
    <property type="entry name" value="AP2/ERF_dom"/>
</dbReference>
<feature type="domain" description="AP2/ERF" evidence="7">
    <location>
        <begin position="58"/>
        <end position="115"/>
    </location>
</feature>
<evidence type="ECO:0000256" key="5">
    <source>
        <dbReference type="ARBA" id="ARBA00023242"/>
    </source>
</evidence>
<dbReference type="InterPro" id="IPR036955">
    <property type="entry name" value="AP2/ERF_dom_sf"/>
</dbReference>
<dbReference type="PANTHER" id="PTHR31677:SF49">
    <property type="entry name" value="ETHYLENE-RESPONSIVE TRANSCRIPTION FACTOR ERF086"/>
    <property type="match status" value="1"/>
</dbReference>